<protein>
    <submittedName>
        <fullName evidence="1">RCG59236</fullName>
    </submittedName>
</protein>
<proteinExistence type="predicted"/>
<evidence type="ECO:0000313" key="1">
    <source>
        <dbReference type="EMBL" id="EDL76517.1"/>
    </source>
</evidence>
<gene>
    <name evidence="1" type="ORF">rCG_59236</name>
</gene>
<dbReference type="EMBL" id="CH474027">
    <property type="protein sequence ID" value="EDL76517.1"/>
    <property type="molecule type" value="Genomic_DNA"/>
</dbReference>
<dbReference type="Proteomes" id="UP000234681">
    <property type="component" value="Chromosome 7"/>
</dbReference>
<organism evidence="1 2">
    <name type="scientific">Rattus norvegicus</name>
    <name type="common">Rat</name>
    <dbReference type="NCBI Taxonomy" id="10116"/>
    <lineage>
        <taxon>Eukaryota</taxon>
        <taxon>Metazoa</taxon>
        <taxon>Chordata</taxon>
        <taxon>Craniata</taxon>
        <taxon>Vertebrata</taxon>
        <taxon>Euteleostomi</taxon>
        <taxon>Mammalia</taxon>
        <taxon>Eutheria</taxon>
        <taxon>Euarchontoglires</taxon>
        <taxon>Glires</taxon>
        <taxon>Rodentia</taxon>
        <taxon>Myomorpha</taxon>
        <taxon>Muroidea</taxon>
        <taxon>Muridae</taxon>
        <taxon>Murinae</taxon>
        <taxon>Rattus</taxon>
    </lineage>
</organism>
<sequence>MEAGILHDCFEVVNLTISGMNYNPDLEGPPVVQNLRLGVSDLDLGMENLRHSGYESQETEARRALS</sequence>
<dbReference type="AlphaFoldDB" id="A6K7H4"/>
<evidence type="ECO:0000313" key="2">
    <source>
        <dbReference type="Proteomes" id="UP000234681"/>
    </source>
</evidence>
<accession>A6K7H4</accession>
<reference evidence="2" key="1">
    <citation type="submission" date="2005-09" db="EMBL/GenBank/DDBJ databases">
        <authorList>
            <person name="Mural R.J."/>
            <person name="Li P.W."/>
            <person name="Adams M.D."/>
            <person name="Amanatides P.G."/>
            <person name="Baden-Tillson H."/>
            <person name="Barnstead M."/>
            <person name="Chin S.H."/>
            <person name="Dew I."/>
            <person name="Evans C.A."/>
            <person name="Ferriera S."/>
            <person name="Flanigan M."/>
            <person name="Fosler C."/>
            <person name="Glodek A."/>
            <person name="Gu Z."/>
            <person name="Holt R.A."/>
            <person name="Jennings D."/>
            <person name="Kraft C.L."/>
            <person name="Lu F."/>
            <person name="Nguyen T."/>
            <person name="Nusskern D.R."/>
            <person name="Pfannkoch C.M."/>
            <person name="Sitter C."/>
            <person name="Sutton G.G."/>
            <person name="Venter J.C."/>
            <person name="Wang Z."/>
            <person name="Woodage T."/>
            <person name="Zheng X.H."/>
            <person name="Zhong F."/>
        </authorList>
    </citation>
    <scope>NUCLEOTIDE SEQUENCE [LARGE SCALE GENOMIC DNA]</scope>
    <source>
        <strain>BN</strain>
        <strain evidence="2">Sprague-Dawley</strain>
    </source>
</reference>
<name>A6K7H4_RAT</name>